<comment type="caution">
    <text evidence="4">The sequence shown here is derived from an EMBL/GenBank/DDBJ whole genome shotgun (WGS) entry which is preliminary data.</text>
</comment>
<sequence>MNNQYVKFGALFVTGLLIGSALTWLYLGPKSESAESRTDDTAVIDDDSDIKSGDSGLIGSGVNPDVSGDTDSGSGSAPVLTSNSAIAVSNQPAGMSVTVRKVELQETGWVVIHEGSDNQIGNALGAARLEAGVHENVVVELLRGTTANALYFAVIYQDNGDREFSLDTDFPALGAGGAPLMSAFRTN</sequence>
<feature type="compositionally biased region" description="Low complexity" evidence="1">
    <location>
        <begin position="53"/>
        <end position="76"/>
    </location>
</feature>
<evidence type="ECO:0000313" key="5">
    <source>
        <dbReference type="Proteomes" id="UP000228809"/>
    </source>
</evidence>
<organism evidence="4 5">
    <name type="scientific">Candidatus Kaiserbacteria bacterium CG10_big_fil_rev_8_21_14_0_10_49_17</name>
    <dbReference type="NCBI Taxonomy" id="1974609"/>
    <lineage>
        <taxon>Bacteria</taxon>
        <taxon>Candidatus Kaiseribacteriota</taxon>
    </lineage>
</organism>
<reference evidence="5" key="1">
    <citation type="submission" date="2017-09" db="EMBL/GenBank/DDBJ databases">
        <title>Depth-based differentiation of microbial function through sediment-hosted aquifers and enrichment of novel symbionts in the deep terrestrial subsurface.</title>
        <authorList>
            <person name="Probst A.J."/>
            <person name="Ladd B."/>
            <person name="Jarett J.K."/>
            <person name="Geller-Mcgrath D.E."/>
            <person name="Sieber C.M.K."/>
            <person name="Emerson J.B."/>
            <person name="Anantharaman K."/>
            <person name="Thomas B.C."/>
            <person name="Malmstrom R."/>
            <person name="Stieglmeier M."/>
            <person name="Klingl A."/>
            <person name="Woyke T."/>
            <person name="Ryan C.M."/>
            <person name="Banfield J.F."/>
        </authorList>
    </citation>
    <scope>NUCLEOTIDE SEQUENCE [LARGE SCALE GENOMIC DNA]</scope>
</reference>
<evidence type="ECO:0000259" key="3">
    <source>
        <dbReference type="Pfam" id="PF23951"/>
    </source>
</evidence>
<accession>A0A2M6WFA3</accession>
<gene>
    <name evidence="4" type="ORF">COU17_00330</name>
</gene>
<dbReference type="Proteomes" id="UP000228809">
    <property type="component" value="Unassembled WGS sequence"/>
</dbReference>
<keyword evidence="2" id="KW-1133">Transmembrane helix</keyword>
<evidence type="ECO:0000256" key="1">
    <source>
        <dbReference type="SAM" id="MobiDB-lite"/>
    </source>
</evidence>
<evidence type="ECO:0000313" key="4">
    <source>
        <dbReference type="EMBL" id="PIT91424.1"/>
    </source>
</evidence>
<dbReference type="InterPro" id="IPR055706">
    <property type="entry name" value="Slg1/2_DUF7282"/>
</dbReference>
<keyword evidence="2" id="KW-0472">Membrane</keyword>
<feature type="transmembrane region" description="Helical" evidence="2">
    <location>
        <begin position="6"/>
        <end position="27"/>
    </location>
</feature>
<feature type="domain" description="DUF7282" evidence="3">
    <location>
        <begin position="86"/>
        <end position="181"/>
    </location>
</feature>
<feature type="region of interest" description="Disordered" evidence="1">
    <location>
        <begin position="35"/>
        <end position="77"/>
    </location>
</feature>
<protein>
    <recommendedName>
        <fullName evidence="3">DUF7282 domain-containing protein</fullName>
    </recommendedName>
</protein>
<dbReference type="Pfam" id="PF23951">
    <property type="entry name" value="DUF7282"/>
    <property type="match status" value="1"/>
</dbReference>
<name>A0A2M6WFA3_9BACT</name>
<keyword evidence="2" id="KW-0812">Transmembrane</keyword>
<dbReference type="EMBL" id="PFBJ01000003">
    <property type="protein sequence ID" value="PIT91424.1"/>
    <property type="molecule type" value="Genomic_DNA"/>
</dbReference>
<evidence type="ECO:0000256" key="2">
    <source>
        <dbReference type="SAM" id="Phobius"/>
    </source>
</evidence>
<proteinExistence type="predicted"/>
<dbReference type="AlphaFoldDB" id="A0A2M6WFA3"/>